<name>A0A841AK17_9MICO</name>
<dbReference type="Pfam" id="PF00857">
    <property type="entry name" value="Isochorismatase"/>
    <property type="match status" value="1"/>
</dbReference>
<dbReference type="EMBL" id="JACHMJ010000001">
    <property type="protein sequence ID" value="MBB5842013.1"/>
    <property type="molecule type" value="Genomic_DNA"/>
</dbReference>
<evidence type="ECO:0000313" key="4">
    <source>
        <dbReference type="Proteomes" id="UP000536685"/>
    </source>
</evidence>
<dbReference type="PANTHER" id="PTHR43540:SF7">
    <property type="entry name" value="ISOCHORISMATASE FAMILY PROTEIN YECD"/>
    <property type="match status" value="1"/>
</dbReference>
<feature type="domain" description="Isochorismatase-like" evidence="2">
    <location>
        <begin position="10"/>
        <end position="178"/>
    </location>
</feature>
<reference evidence="3 4" key="1">
    <citation type="submission" date="2020-08" db="EMBL/GenBank/DDBJ databases">
        <title>Sequencing the genomes of 1000 actinobacteria strains.</title>
        <authorList>
            <person name="Klenk H.-P."/>
        </authorList>
    </citation>
    <scope>NUCLEOTIDE SEQUENCE [LARGE SCALE GENOMIC DNA]</scope>
    <source>
        <strain evidence="3 4">DSM 105784</strain>
    </source>
</reference>
<dbReference type="Gene3D" id="3.40.50.850">
    <property type="entry name" value="Isochorismatase-like"/>
    <property type="match status" value="1"/>
</dbReference>
<protein>
    <submittedName>
        <fullName evidence="3">Nicotinamidase-related amidase</fullName>
    </submittedName>
</protein>
<organism evidence="3 4">
    <name type="scientific">Conyzicola lurida</name>
    <dbReference type="NCBI Taxonomy" id="1172621"/>
    <lineage>
        <taxon>Bacteria</taxon>
        <taxon>Bacillati</taxon>
        <taxon>Actinomycetota</taxon>
        <taxon>Actinomycetes</taxon>
        <taxon>Micrococcales</taxon>
        <taxon>Microbacteriaceae</taxon>
        <taxon>Conyzicola</taxon>
    </lineage>
</organism>
<keyword evidence="1" id="KW-0378">Hydrolase</keyword>
<dbReference type="AlphaFoldDB" id="A0A841AK17"/>
<proteinExistence type="predicted"/>
<evidence type="ECO:0000256" key="1">
    <source>
        <dbReference type="ARBA" id="ARBA00022801"/>
    </source>
</evidence>
<comment type="caution">
    <text evidence="3">The sequence shown here is derived from an EMBL/GenBank/DDBJ whole genome shotgun (WGS) entry which is preliminary data.</text>
</comment>
<sequence>MPITTLDPQTALVVIDLQKGLVGNPMLIRPIGEIVAATASLADAFRAAGLPVVLAALDGGQPGRNDYARPARPQPDGFTEIVPELGPKPGDILVTKSTWGAFIGTGLAETLRDLGVTQVVVAGIATSFGVESTARQAYDLGFHVTLATDAMTDMSEEAQTGSTTRVFPALGETGTTAQILTTLAAR</sequence>
<keyword evidence="4" id="KW-1185">Reference proteome</keyword>
<dbReference type="SUPFAM" id="SSF52499">
    <property type="entry name" value="Isochorismatase-like hydrolases"/>
    <property type="match status" value="1"/>
</dbReference>
<dbReference type="PANTHER" id="PTHR43540">
    <property type="entry name" value="PEROXYUREIDOACRYLATE/UREIDOACRYLATE AMIDOHYDROLASE-RELATED"/>
    <property type="match status" value="1"/>
</dbReference>
<dbReference type="InterPro" id="IPR000868">
    <property type="entry name" value="Isochorismatase-like_dom"/>
</dbReference>
<dbReference type="Proteomes" id="UP000536685">
    <property type="component" value="Unassembled WGS sequence"/>
</dbReference>
<dbReference type="InterPro" id="IPR050272">
    <property type="entry name" value="Isochorismatase-like_hydrls"/>
</dbReference>
<evidence type="ECO:0000313" key="3">
    <source>
        <dbReference type="EMBL" id="MBB5842013.1"/>
    </source>
</evidence>
<evidence type="ECO:0000259" key="2">
    <source>
        <dbReference type="Pfam" id="PF00857"/>
    </source>
</evidence>
<gene>
    <name evidence="3" type="ORF">HD599_000336</name>
</gene>
<dbReference type="InterPro" id="IPR036380">
    <property type="entry name" value="Isochorismatase-like_sf"/>
</dbReference>
<dbReference type="CDD" id="cd00431">
    <property type="entry name" value="cysteine_hydrolases"/>
    <property type="match status" value="1"/>
</dbReference>
<accession>A0A841AK17</accession>
<dbReference type="GO" id="GO:0016787">
    <property type="term" value="F:hydrolase activity"/>
    <property type="evidence" value="ECO:0007669"/>
    <property type="project" value="UniProtKB-KW"/>
</dbReference>
<dbReference type="RefSeq" id="WP_184233057.1">
    <property type="nucleotide sequence ID" value="NZ_JACHMJ010000001.1"/>
</dbReference>